<evidence type="ECO:0000256" key="1">
    <source>
        <dbReference type="SAM" id="MobiDB-lite"/>
    </source>
</evidence>
<evidence type="ECO:0000313" key="3">
    <source>
        <dbReference type="Proteomes" id="UP001275084"/>
    </source>
</evidence>
<reference evidence="2" key="2">
    <citation type="submission" date="2023-06" db="EMBL/GenBank/DDBJ databases">
        <authorList>
            <consortium name="Lawrence Berkeley National Laboratory"/>
            <person name="Haridas S."/>
            <person name="Hensen N."/>
            <person name="Bonometti L."/>
            <person name="Westerberg I."/>
            <person name="Brannstrom I.O."/>
            <person name="Guillou S."/>
            <person name="Cros-Aarteil S."/>
            <person name="Calhoun S."/>
            <person name="Kuo A."/>
            <person name="Mondo S."/>
            <person name="Pangilinan J."/>
            <person name="Riley R."/>
            <person name="Labutti K."/>
            <person name="Andreopoulos B."/>
            <person name="Lipzen A."/>
            <person name="Chen C."/>
            <person name="Yanf M."/>
            <person name="Daum C."/>
            <person name="Ng V."/>
            <person name="Clum A."/>
            <person name="Steindorff A."/>
            <person name="Ohm R."/>
            <person name="Martin F."/>
            <person name="Silar P."/>
            <person name="Natvig D."/>
            <person name="Lalanne C."/>
            <person name="Gautier V."/>
            <person name="Ament-Velasquez S.L."/>
            <person name="Kruys A."/>
            <person name="Hutchinson M.I."/>
            <person name="Powell A.J."/>
            <person name="Barry K."/>
            <person name="Miller A.N."/>
            <person name="Grigoriev I.V."/>
            <person name="Debuchy R."/>
            <person name="Gladieux P."/>
            <person name="Thoren M.H."/>
            <person name="Johannesson H."/>
        </authorList>
    </citation>
    <scope>NUCLEOTIDE SEQUENCE</scope>
    <source>
        <strain evidence="2">CBS 955.72</strain>
    </source>
</reference>
<dbReference type="Proteomes" id="UP001275084">
    <property type="component" value="Unassembled WGS sequence"/>
</dbReference>
<name>A0AAJ0HJU6_9PEZI</name>
<dbReference type="AlphaFoldDB" id="A0AAJ0HJU6"/>
<feature type="region of interest" description="Disordered" evidence="1">
    <location>
        <begin position="170"/>
        <end position="211"/>
    </location>
</feature>
<protein>
    <submittedName>
        <fullName evidence="2">Uncharacterized protein</fullName>
    </submittedName>
</protein>
<organism evidence="2 3">
    <name type="scientific">Lasiosphaeria hispida</name>
    <dbReference type="NCBI Taxonomy" id="260671"/>
    <lineage>
        <taxon>Eukaryota</taxon>
        <taxon>Fungi</taxon>
        <taxon>Dikarya</taxon>
        <taxon>Ascomycota</taxon>
        <taxon>Pezizomycotina</taxon>
        <taxon>Sordariomycetes</taxon>
        <taxon>Sordariomycetidae</taxon>
        <taxon>Sordariales</taxon>
        <taxon>Lasiosphaeriaceae</taxon>
        <taxon>Lasiosphaeria</taxon>
    </lineage>
</organism>
<keyword evidence="3" id="KW-1185">Reference proteome</keyword>
<gene>
    <name evidence="2" type="ORF">B0T25DRAFT_545553</name>
</gene>
<proteinExistence type="predicted"/>
<sequence length="211" mass="23335">MSQELSPEEKYKRREKEILFLRHKIQKAVIPTGGGEIKAEDMKCVSSYLNNLERIGRVEAAILRTSKIHKLMKYIAQKVQPDRIPDEAEFQLIPRSRALWSLYLQVLAEDADGTGIAAALGKKLVINDDGAEAVGADTAIPAPQPVAPPAISPHSGDLWIWVGTHRDDTVYDPNRPMTRHPGWDDSSRAPPPECGSSPDVGEEMDISTYVV</sequence>
<reference evidence="2" key="1">
    <citation type="journal article" date="2023" name="Mol. Phylogenet. Evol.">
        <title>Genome-scale phylogeny and comparative genomics of the fungal order Sordariales.</title>
        <authorList>
            <person name="Hensen N."/>
            <person name="Bonometti L."/>
            <person name="Westerberg I."/>
            <person name="Brannstrom I.O."/>
            <person name="Guillou S."/>
            <person name="Cros-Aarteil S."/>
            <person name="Calhoun S."/>
            <person name="Haridas S."/>
            <person name="Kuo A."/>
            <person name="Mondo S."/>
            <person name="Pangilinan J."/>
            <person name="Riley R."/>
            <person name="LaButti K."/>
            <person name="Andreopoulos B."/>
            <person name="Lipzen A."/>
            <person name="Chen C."/>
            <person name="Yan M."/>
            <person name="Daum C."/>
            <person name="Ng V."/>
            <person name="Clum A."/>
            <person name="Steindorff A."/>
            <person name="Ohm R.A."/>
            <person name="Martin F."/>
            <person name="Silar P."/>
            <person name="Natvig D.O."/>
            <person name="Lalanne C."/>
            <person name="Gautier V."/>
            <person name="Ament-Velasquez S.L."/>
            <person name="Kruys A."/>
            <person name="Hutchinson M.I."/>
            <person name="Powell A.J."/>
            <person name="Barry K."/>
            <person name="Miller A.N."/>
            <person name="Grigoriev I.V."/>
            <person name="Debuchy R."/>
            <person name="Gladieux P."/>
            <person name="Hiltunen Thoren M."/>
            <person name="Johannesson H."/>
        </authorList>
    </citation>
    <scope>NUCLEOTIDE SEQUENCE</scope>
    <source>
        <strain evidence="2">CBS 955.72</strain>
    </source>
</reference>
<comment type="caution">
    <text evidence="2">The sequence shown here is derived from an EMBL/GenBank/DDBJ whole genome shotgun (WGS) entry which is preliminary data.</text>
</comment>
<evidence type="ECO:0000313" key="2">
    <source>
        <dbReference type="EMBL" id="KAK3353870.1"/>
    </source>
</evidence>
<dbReference type="EMBL" id="JAUIQD010000004">
    <property type="protein sequence ID" value="KAK3353870.1"/>
    <property type="molecule type" value="Genomic_DNA"/>
</dbReference>
<accession>A0AAJ0HJU6</accession>